<organism evidence="2">
    <name type="scientific">uncultured Sulfurovum sp</name>
    <dbReference type="NCBI Taxonomy" id="269237"/>
    <lineage>
        <taxon>Bacteria</taxon>
        <taxon>Pseudomonadati</taxon>
        <taxon>Campylobacterota</taxon>
        <taxon>Epsilonproteobacteria</taxon>
        <taxon>Campylobacterales</taxon>
        <taxon>Sulfurovaceae</taxon>
        <taxon>Sulfurovum</taxon>
        <taxon>environmental samples</taxon>
    </lineage>
</organism>
<keyword evidence="1" id="KW-0812">Transmembrane</keyword>
<feature type="transmembrane region" description="Helical" evidence="1">
    <location>
        <begin position="6"/>
        <end position="25"/>
    </location>
</feature>
<evidence type="ECO:0000256" key="1">
    <source>
        <dbReference type="SAM" id="Phobius"/>
    </source>
</evidence>
<reference evidence="2" key="1">
    <citation type="submission" date="2020-01" db="EMBL/GenBank/DDBJ databases">
        <authorList>
            <person name="Meier V. D."/>
            <person name="Meier V D."/>
        </authorList>
    </citation>
    <scope>NUCLEOTIDE SEQUENCE</scope>
    <source>
        <strain evidence="2">HLG_WM_MAG_01</strain>
    </source>
</reference>
<name>A0A6S6SBV4_9BACT</name>
<keyword evidence="1" id="KW-0472">Membrane</keyword>
<protein>
    <submittedName>
        <fullName evidence="2">Uncharacterized protein</fullName>
    </submittedName>
</protein>
<dbReference type="AlphaFoldDB" id="A0A6S6SBV4"/>
<evidence type="ECO:0000313" key="2">
    <source>
        <dbReference type="EMBL" id="CAA6800165.1"/>
    </source>
</evidence>
<dbReference type="EMBL" id="CACVAS010000011">
    <property type="protein sequence ID" value="CAA6800165.1"/>
    <property type="molecule type" value="Genomic_DNA"/>
</dbReference>
<proteinExistence type="predicted"/>
<sequence>MPILDMVMLGFLLVVAVVGLGWFIYELRKDDDR</sequence>
<keyword evidence="1" id="KW-1133">Transmembrane helix</keyword>
<gene>
    <name evidence="2" type="ORF">HELGO_WM10826</name>
</gene>
<accession>A0A6S6SBV4</accession>